<dbReference type="PANTHER" id="PTHR12815">
    <property type="entry name" value="SORTING AND ASSEMBLY MACHINERY SAMM50 PROTEIN FAMILY MEMBER"/>
    <property type="match status" value="1"/>
</dbReference>
<dbReference type="InterPro" id="IPR039910">
    <property type="entry name" value="D15-like"/>
</dbReference>
<feature type="transmembrane region" description="Helical" evidence="6">
    <location>
        <begin position="20"/>
        <end position="40"/>
    </location>
</feature>
<accession>A0A841HKY7</accession>
<dbReference type="GO" id="GO:0019867">
    <property type="term" value="C:outer membrane"/>
    <property type="evidence" value="ECO:0007669"/>
    <property type="project" value="InterPro"/>
</dbReference>
<evidence type="ECO:0000256" key="1">
    <source>
        <dbReference type="ARBA" id="ARBA00004167"/>
    </source>
</evidence>
<sequence length="2238" mass="239989">MKGVDRDPLPRSPRPVRRTVGWVVLGIGAILLATLAIAHLPPMRAYVLAQIVDIARAHGLILRASALTYNVLTLSGTLENLSIAGVATPDEPFFSTERVSVGLGPQILLGEVRIREVALRLPTLSIHERNGSTNLPRFGESADEKGDLWIPTLDIEGLDVVIERESHRYEVRGVRLAVTAHEGGREATGRIEARGGLVVDLETLRQDLTSVEADLTFDGTKLSIAQFRAIGAGTHLTGNGFAEVAGDHPELDLRLEGTSDLATWRTDKTPEPLAGVLTLSGRVRGALVDPAAELHGSGRDLTWAHYAASEAELAGAWHSGTVEVERLRVRIAGGELQATGSIDTGATSRVSTEWKTLDLRQLIATHGERRPLPSTGTAELRWTAATAGEPPQIHLRLDAAAGAAGEVVDIDIDAVPRGSLTDIALTASSESAWNAKLTAELGMKALGAEANAWRDAPVHGRVALNVTDVGAALERIQAWGIPLDPVDASTTSGTARLEGTLNGTLGALQIDGHLKAPGLRVDPWPNADLEAQFAANLGDATSTGTLRLNSALSAAKQAGVQGDLIASASWAGPIAAPKGRIAMRGQRLAFDGNPIGNASFDARFSKESIDVERLQLVQPQGGRLDASARYTFASKELSLRGSGENLTARWVADDGGVARINDTSLRIDIDGTLDRPKGIASLTISSAELRSQRVGPLHANVDLSDRIVNLHLRESTFGLNVDGQIATREPYAFNGQGRVRRASIAGMLAAAGVPADVAGQVDGDISFRGAADDLLATSVGVEASLSDASLEGVPIHVESPLRARLDNARLQLDEATAKIGDVAMRMSADFGLRKPDGHASLTLEGDLASLRPIASAAQGHDPFTVDGRISSAMQLQRSSSGLALRGNLSAPELAISHKDAALLRDAELRVDFTGSRAAITEFRGTTNDGEAHATGRIPLSWANDWLPAGWKFVADGSNEPATLDARAALAWAPASDDETKEQVRSSANVDVAAHLVALQPSLQALQGEVRIESGRIASRSEELVQAEPTIVRIAGGEATLQQLRWQGTGNEVTGHGRVALTPDGTHDLTLDLQADLSLLEAIASRGMTGRVSGRVALNGSAADPRLTANIALDDADWAIPESRLMLSDWSGHLRLGDRNLEIDQLAGNLNGGAVKIDGRIDLSSQTPKGRISLDAQDVMLDYPRGLYSQTSTSLVWQPVDGVSTIAGNATITANRYTEPITRILEMVDALTTEDYSDESTLPEWFAATRLDVGVQTTDPVVIDNSAGDIELIPDLRLVGTIEAPALTGRIDTLDGGRIRLGGRSYELRASSLHFSPAEGLQPTLDVIGETKIDKYDVTLRISGTAGRIETSYSSSPPLSERDLKSLIVTGSVESTRGGVEDSNQFALAAASNDILGFAGKFVGLDSVSIGTADLDLVSKNLDSAQHVTVSKSLGRTFTLILSDNLETGALTWVLDWKPWPNYQFRAASVEDTERSLEFRRTVLFGPGGRAPTATASRTSTRQRKVSDVTFGGTPGFPVEELSRGLKLKSGSTFDVRRWTEDRSHLETFYRDRSYQRVRIIPTRKETVAGDGASNVALDYQIQRGPLTVLEFPADKLPKAGMEAMNNVWRSIPVAQILKDQFARTARQQFAERNYLQAKVDVEIVSDTPDLAKAIVRIERGPQTSKLRLNWQGNEAVSSADLNALADTQTGPTSVWVDPDSVLRIVRGRYARLGYLDTKVKAGKPTFDGSSAVLPIEIVEGPQTLVSRVEIKGADPARRDAALAALNLPVGAPFGSAAVNEGRQRLKRYYMRLGYRDATVDIKTAHDKPNSRVALNVIVKEGAQQVIEDVRIVGAETTSSKLVTQAVTLKAGDIAGQDALEKTRQNLYDIGSFRQVSVDFEPSSVDHAGNQQSVLAWVRTEEPRRYQFRYGLEVSTGAEIAGVSDDTLSYGVSADLTDRNFLGRAMEASLGGQWTPDLGALSALFSAPRSFGWPIRTSIYLSGRDESAHSQGITLDHLQHDFSIEQRWQWTPNIELTWAYDYNYDDVHFSDGTTELNTSGNLAGPSIAAIIDHRDSAFDATRGWYSSLSLQLGTEWLGSDLGYYRFLWRQSQLFSWGPVTFAAGTRFGTVHGYSGTAPLSAIDLFFTAGGTNSVRGYSEGSLSAVSVGELELGGTQLVVLNTEARFPIWGPVSGVAFVDAGNTFARFEDIAFNDLAVGAGIGLRIRTPLAPLRLDFGYPLTTGFGDEKVHVHFSVGQMF</sequence>
<keyword evidence="2" id="KW-1134">Transmembrane beta strand</keyword>
<dbReference type="Gene3D" id="3.10.20.310">
    <property type="entry name" value="membrane protein fhac"/>
    <property type="match status" value="3"/>
</dbReference>
<feature type="domain" description="POTRA" evidence="9">
    <location>
        <begin position="1745"/>
        <end position="1821"/>
    </location>
</feature>
<evidence type="ECO:0000256" key="4">
    <source>
        <dbReference type="ARBA" id="ARBA00022989"/>
    </source>
</evidence>
<dbReference type="Gene3D" id="2.40.160.50">
    <property type="entry name" value="membrane protein fhac: a member of the omp85/tpsb transporter family"/>
    <property type="match status" value="1"/>
</dbReference>
<dbReference type="InterPro" id="IPR000184">
    <property type="entry name" value="Bac_surfAg_D15"/>
</dbReference>
<protein>
    <submittedName>
        <fullName evidence="10">Outer membrane protein assembly complex protein YaeT</fullName>
    </submittedName>
</protein>
<evidence type="ECO:0000256" key="6">
    <source>
        <dbReference type="SAM" id="Phobius"/>
    </source>
</evidence>
<dbReference type="GO" id="GO:0005886">
    <property type="term" value="C:plasma membrane"/>
    <property type="evidence" value="ECO:0007669"/>
    <property type="project" value="InterPro"/>
</dbReference>
<dbReference type="Pfam" id="PF07244">
    <property type="entry name" value="POTRA"/>
    <property type="match status" value="2"/>
</dbReference>
<keyword evidence="5 6" id="KW-0472">Membrane</keyword>
<evidence type="ECO:0000259" key="7">
    <source>
        <dbReference type="Pfam" id="PF01103"/>
    </source>
</evidence>
<reference evidence="10 11" key="1">
    <citation type="submission" date="2020-08" db="EMBL/GenBank/DDBJ databases">
        <title>Genomic Encyclopedia of Type Strains, Phase IV (KMG-IV): sequencing the most valuable type-strain genomes for metagenomic binning, comparative biology and taxonomic classification.</title>
        <authorList>
            <person name="Goeker M."/>
        </authorList>
    </citation>
    <scope>NUCLEOTIDE SEQUENCE [LARGE SCALE GENOMIC DNA]</scope>
    <source>
        <strain evidence="10 11">DSM 26723</strain>
    </source>
</reference>
<dbReference type="Pfam" id="PF04357">
    <property type="entry name" value="TamB"/>
    <property type="match status" value="1"/>
</dbReference>
<feature type="domain" description="Bacterial surface antigen (D15)" evidence="7">
    <location>
        <begin position="1939"/>
        <end position="2238"/>
    </location>
</feature>
<organism evidence="10 11">
    <name type="scientific">Povalibacter uvarum</name>
    <dbReference type="NCBI Taxonomy" id="732238"/>
    <lineage>
        <taxon>Bacteria</taxon>
        <taxon>Pseudomonadati</taxon>
        <taxon>Pseudomonadota</taxon>
        <taxon>Gammaproteobacteria</taxon>
        <taxon>Steroidobacterales</taxon>
        <taxon>Steroidobacteraceae</taxon>
        <taxon>Povalibacter</taxon>
    </lineage>
</organism>
<evidence type="ECO:0000313" key="11">
    <source>
        <dbReference type="Proteomes" id="UP000588068"/>
    </source>
</evidence>
<feature type="domain" description="Translocation and assembly module TamB C-terminal" evidence="8">
    <location>
        <begin position="1145"/>
        <end position="1443"/>
    </location>
</feature>
<evidence type="ECO:0000256" key="3">
    <source>
        <dbReference type="ARBA" id="ARBA00022692"/>
    </source>
</evidence>
<dbReference type="InterPro" id="IPR007452">
    <property type="entry name" value="TamB_C"/>
</dbReference>
<keyword evidence="11" id="KW-1185">Reference proteome</keyword>
<evidence type="ECO:0000256" key="2">
    <source>
        <dbReference type="ARBA" id="ARBA00022452"/>
    </source>
</evidence>
<keyword evidence="4 6" id="KW-1133">Transmembrane helix</keyword>
<dbReference type="Pfam" id="PF01103">
    <property type="entry name" value="Omp85"/>
    <property type="match status" value="1"/>
</dbReference>
<dbReference type="RefSeq" id="WP_184332029.1">
    <property type="nucleotide sequence ID" value="NZ_JACHHZ010000003.1"/>
</dbReference>
<keyword evidence="3 6" id="KW-0812">Transmembrane</keyword>
<dbReference type="PANTHER" id="PTHR12815:SF18">
    <property type="entry name" value="SORTING AND ASSEMBLY MACHINERY COMPONENT 50 HOMOLOG"/>
    <property type="match status" value="1"/>
</dbReference>
<proteinExistence type="predicted"/>
<comment type="caution">
    <text evidence="10">The sequence shown here is derived from an EMBL/GenBank/DDBJ whole genome shotgun (WGS) entry which is preliminary data.</text>
</comment>
<evidence type="ECO:0000256" key="5">
    <source>
        <dbReference type="ARBA" id="ARBA00023136"/>
    </source>
</evidence>
<evidence type="ECO:0000259" key="8">
    <source>
        <dbReference type="Pfam" id="PF04357"/>
    </source>
</evidence>
<comment type="subcellular location">
    <subcellularLocation>
        <location evidence="1">Membrane</location>
        <topology evidence="1">Single-pass membrane protein</topology>
    </subcellularLocation>
</comment>
<dbReference type="EMBL" id="JACHHZ010000003">
    <property type="protein sequence ID" value="MBB6093526.1"/>
    <property type="molecule type" value="Genomic_DNA"/>
</dbReference>
<evidence type="ECO:0000313" key="10">
    <source>
        <dbReference type="EMBL" id="MBB6093526.1"/>
    </source>
</evidence>
<feature type="domain" description="POTRA" evidence="9">
    <location>
        <begin position="1504"/>
        <end position="1583"/>
    </location>
</feature>
<dbReference type="GO" id="GO:0009306">
    <property type="term" value="P:protein secretion"/>
    <property type="evidence" value="ECO:0007669"/>
    <property type="project" value="InterPro"/>
</dbReference>
<gene>
    <name evidence="10" type="ORF">HNQ60_002407</name>
</gene>
<dbReference type="InterPro" id="IPR010827">
    <property type="entry name" value="BamA/TamA_POTRA"/>
</dbReference>
<dbReference type="Proteomes" id="UP000588068">
    <property type="component" value="Unassembled WGS sequence"/>
</dbReference>
<evidence type="ECO:0000259" key="9">
    <source>
        <dbReference type="Pfam" id="PF07244"/>
    </source>
</evidence>
<name>A0A841HKY7_9GAMM</name>